<dbReference type="RefSeq" id="WP_126629587.1">
    <property type="nucleotide sequence ID" value="NZ_BIFT01000002.1"/>
</dbReference>
<gene>
    <name evidence="7" type="ORF">KDA_47800</name>
</gene>
<comment type="similarity">
    <text evidence="1">Belongs to the ATP-dependent AMP-binding enzyme family.</text>
</comment>
<dbReference type="InterPro" id="IPR020845">
    <property type="entry name" value="AMP-binding_CS"/>
</dbReference>
<dbReference type="Gene3D" id="3.40.50.12780">
    <property type="entry name" value="N-terminal domain of ligase-like"/>
    <property type="match status" value="1"/>
</dbReference>
<keyword evidence="8" id="KW-1185">Reference proteome</keyword>
<evidence type="ECO:0000256" key="3">
    <source>
        <dbReference type="ARBA" id="ARBA00022832"/>
    </source>
</evidence>
<proteinExistence type="inferred from homology"/>
<name>A0A402BD97_9CHLR</name>
<dbReference type="OrthoDB" id="9765680at2"/>
<feature type="domain" description="AMP-dependent synthetase/ligase" evidence="5">
    <location>
        <begin position="20"/>
        <end position="418"/>
    </location>
</feature>
<dbReference type="InterPro" id="IPR040097">
    <property type="entry name" value="FAAL/FAAC"/>
</dbReference>
<evidence type="ECO:0000313" key="8">
    <source>
        <dbReference type="Proteomes" id="UP000287171"/>
    </source>
</evidence>
<dbReference type="Pfam" id="PF00501">
    <property type="entry name" value="AMP-binding"/>
    <property type="match status" value="1"/>
</dbReference>
<keyword evidence="4" id="KW-0443">Lipid metabolism</keyword>
<feature type="domain" description="AMP-binding enzyme C-terminal" evidence="6">
    <location>
        <begin position="462"/>
        <end position="581"/>
    </location>
</feature>
<dbReference type="AlphaFoldDB" id="A0A402BD97"/>
<sequence>MVLNISYPASKMLTFVDILTQRAQQQPEQTAYTFLHFGEQANSELSYGDLDRQVRSIAGRLQQSGCEGKPILLLYPSGLEYITAFLACLYAGAIAVPMYPPSSERQIPRLQTIIHDTQAVTALTTTWTYTKIAQKFTHIPELQALQWIPTNTIYPSQYDDWIKPALDEQSLALLQYTSGSTSTPKGVMVSHSNLQHNSAMLQTQMGMSEHDRGTSWLPIFHDMGLILGVLQPLYTGYPTVLMSPTAFLQRPLRWLQTLSDYQTTVTYAPNFAYDLCLRRISAAERARLDLSHWQVAVNGAEPIRRTTLDNFSATFADCGFHANTFMPGYGLAEATLMVSARKRHTGISVKQLDKAWLEQGYVKTANAQTRPVNYAVSCGQGPRDQQVRIVNPTTQVQCQPDEIGEIWLSGPSVAHGYFHNQAATEHTFHAYLADTEEGPFLRTGDLGFLHDDELFITGRLKDLIIIAGRNHYPHDIEQTIEQSSPLIRAGCSNAFSIEVGEQECLVVVAEVRAIQTKYTSDEREQMIAQLSETIRRNIAEQHEIKAYQIELVQVGEIPKTSSGKLQRRACRTLFLAEKLKKWDE</sequence>
<comment type="caution">
    <text evidence="7">The sequence shown here is derived from an EMBL/GenBank/DDBJ whole genome shotgun (WGS) entry which is preliminary data.</text>
</comment>
<organism evidence="7 8">
    <name type="scientific">Dictyobacter alpinus</name>
    <dbReference type="NCBI Taxonomy" id="2014873"/>
    <lineage>
        <taxon>Bacteria</taxon>
        <taxon>Bacillati</taxon>
        <taxon>Chloroflexota</taxon>
        <taxon>Ktedonobacteria</taxon>
        <taxon>Ktedonobacterales</taxon>
        <taxon>Dictyobacteraceae</taxon>
        <taxon>Dictyobacter</taxon>
    </lineage>
</organism>
<dbReference type="InterPro" id="IPR000873">
    <property type="entry name" value="AMP-dep_synth/lig_dom"/>
</dbReference>
<dbReference type="GO" id="GO:0016874">
    <property type="term" value="F:ligase activity"/>
    <property type="evidence" value="ECO:0007669"/>
    <property type="project" value="UniProtKB-KW"/>
</dbReference>
<evidence type="ECO:0000259" key="6">
    <source>
        <dbReference type="Pfam" id="PF23024"/>
    </source>
</evidence>
<dbReference type="PROSITE" id="PS00455">
    <property type="entry name" value="AMP_BINDING"/>
    <property type="match status" value="1"/>
</dbReference>
<dbReference type="GO" id="GO:0070566">
    <property type="term" value="F:adenylyltransferase activity"/>
    <property type="evidence" value="ECO:0007669"/>
    <property type="project" value="TreeGrafter"/>
</dbReference>
<dbReference type="SUPFAM" id="SSF56801">
    <property type="entry name" value="Acetyl-CoA synthetase-like"/>
    <property type="match status" value="1"/>
</dbReference>
<evidence type="ECO:0000259" key="5">
    <source>
        <dbReference type="Pfam" id="PF00501"/>
    </source>
</evidence>
<dbReference type="EMBL" id="BIFT01000002">
    <property type="protein sequence ID" value="GCE29296.1"/>
    <property type="molecule type" value="Genomic_DNA"/>
</dbReference>
<dbReference type="PANTHER" id="PTHR22754">
    <property type="entry name" value="DISCO-INTERACTING PROTEIN 2 DIP2 -RELATED"/>
    <property type="match status" value="1"/>
</dbReference>
<protein>
    <submittedName>
        <fullName evidence="7">Acyl-CoA synthetase</fullName>
    </submittedName>
</protein>
<dbReference type="GO" id="GO:0006633">
    <property type="term" value="P:fatty acid biosynthetic process"/>
    <property type="evidence" value="ECO:0007669"/>
    <property type="project" value="TreeGrafter"/>
</dbReference>
<dbReference type="InterPro" id="IPR025110">
    <property type="entry name" value="AMP-bd_C"/>
</dbReference>
<accession>A0A402BD97</accession>
<evidence type="ECO:0000256" key="1">
    <source>
        <dbReference type="ARBA" id="ARBA00006432"/>
    </source>
</evidence>
<evidence type="ECO:0000313" key="7">
    <source>
        <dbReference type="EMBL" id="GCE29296.1"/>
    </source>
</evidence>
<evidence type="ECO:0000256" key="4">
    <source>
        <dbReference type="ARBA" id="ARBA00023098"/>
    </source>
</evidence>
<dbReference type="FunFam" id="3.40.50.12780:FF:000013">
    <property type="entry name" value="Long-chain-fatty-acid--AMP ligase FadD32"/>
    <property type="match status" value="1"/>
</dbReference>
<dbReference type="GO" id="GO:0005886">
    <property type="term" value="C:plasma membrane"/>
    <property type="evidence" value="ECO:0007669"/>
    <property type="project" value="TreeGrafter"/>
</dbReference>
<evidence type="ECO:0000256" key="2">
    <source>
        <dbReference type="ARBA" id="ARBA00022598"/>
    </source>
</evidence>
<dbReference type="CDD" id="cd05931">
    <property type="entry name" value="FAAL"/>
    <property type="match status" value="1"/>
</dbReference>
<dbReference type="PANTHER" id="PTHR22754:SF32">
    <property type="entry name" value="DISCO-INTERACTING PROTEIN 2"/>
    <property type="match status" value="1"/>
</dbReference>
<dbReference type="Pfam" id="PF23024">
    <property type="entry name" value="AMP-dom_DIP2-like"/>
    <property type="match status" value="1"/>
</dbReference>
<dbReference type="GO" id="GO:0071766">
    <property type="term" value="P:Actinobacterium-type cell wall biogenesis"/>
    <property type="evidence" value="ECO:0007669"/>
    <property type="project" value="UniProtKB-ARBA"/>
</dbReference>
<keyword evidence="3" id="KW-0276">Fatty acid metabolism</keyword>
<dbReference type="InterPro" id="IPR042099">
    <property type="entry name" value="ANL_N_sf"/>
</dbReference>
<keyword evidence="2" id="KW-0436">Ligase</keyword>
<dbReference type="InterPro" id="IPR045851">
    <property type="entry name" value="AMP-bd_C_sf"/>
</dbReference>
<dbReference type="Gene3D" id="3.30.300.30">
    <property type="match status" value="1"/>
</dbReference>
<dbReference type="Proteomes" id="UP000287171">
    <property type="component" value="Unassembled WGS sequence"/>
</dbReference>
<reference evidence="8" key="1">
    <citation type="submission" date="2018-12" db="EMBL/GenBank/DDBJ databases">
        <title>Tengunoibacter tsumagoiensis gen. nov., sp. nov., Dictyobacter kobayashii sp. nov., D. alpinus sp. nov., and D. joshuensis sp. nov. and description of Dictyobacteraceae fam. nov. within the order Ktedonobacterales isolated from Tengu-no-mugimeshi.</title>
        <authorList>
            <person name="Wang C.M."/>
            <person name="Zheng Y."/>
            <person name="Sakai Y."/>
            <person name="Toyoda A."/>
            <person name="Minakuchi Y."/>
            <person name="Abe K."/>
            <person name="Yokota A."/>
            <person name="Yabe S."/>
        </authorList>
    </citation>
    <scope>NUCLEOTIDE SEQUENCE [LARGE SCALE GENOMIC DNA]</scope>
    <source>
        <strain evidence="8">Uno16</strain>
    </source>
</reference>